<reference evidence="2" key="1">
    <citation type="submission" date="2022-09" db="EMBL/GenBank/DDBJ databases">
        <title>Intensive care unit water sources are persistently colonized with multi-drug resistant bacteria and are the site of extensive horizontal gene transfer of antibiotic resistance genes.</title>
        <authorList>
            <person name="Diorio-Toth L."/>
        </authorList>
    </citation>
    <scope>NUCLEOTIDE SEQUENCE</scope>
    <source>
        <strain evidence="2">GD03851</strain>
        <strain evidence="1">GD04065</strain>
    </source>
</reference>
<evidence type="ECO:0008006" key="4">
    <source>
        <dbReference type="Google" id="ProtNLM"/>
    </source>
</evidence>
<name>A0AA42KAI1_ACIJO</name>
<dbReference type="Gene3D" id="1.10.275.10">
    <property type="entry name" value="Fumarase/aspartase (N-terminal domain)"/>
    <property type="match status" value="1"/>
</dbReference>
<dbReference type="AlphaFoldDB" id="A0AA42KAI1"/>
<comment type="caution">
    <text evidence="2">The sequence shown here is derived from an EMBL/GenBank/DDBJ whole genome shotgun (WGS) entry which is preliminary data.</text>
</comment>
<sequence>MSPEIVQAIAGACEQLSQTPENWTYAFPIDVYKVGVGTSINMNSNKVLANLALKHVFLS</sequence>
<dbReference type="EMBL" id="JAOCDR010000009">
    <property type="protein sequence ID" value="MDH0655785.1"/>
    <property type="molecule type" value="Genomic_DNA"/>
</dbReference>
<gene>
    <name evidence="2" type="ORF">N5D11_06610</name>
    <name evidence="1" type="ORF">N7566_05000</name>
</gene>
<evidence type="ECO:0000313" key="1">
    <source>
        <dbReference type="EMBL" id="MDG9786352.1"/>
    </source>
</evidence>
<dbReference type="Proteomes" id="UP001161099">
    <property type="component" value="Unassembled WGS sequence"/>
</dbReference>
<proteinExistence type="predicted"/>
<evidence type="ECO:0000313" key="2">
    <source>
        <dbReference type="EMBL" id="MDH0655785.1"/>
    </source>
</evidence>
<evidence type="ECO:0000313" key="3">
    <source>
        <dbReference type="Proteomes" id="UP001161099"/>
    </source>
</evidence>
<protein>
    <recommendedName>
        <fullName evidence="4">Fumarate lyase N-terminal domain-containing protein</fullName>
    </recommendedName>
</protein>
<accession>A0AA42KAI1</accession>
<organism evidence="2 3">
    <name type="scientific">Acinetobacter johnsonii</name>
    <dbReference type="NCBI Taxonomy" id="40214"/>
    <lineage>
        <taxon>Bacteria</taxon>
        <taxon>Pseudomonadati</taxon>
        <taxon>Pseudomonadota</taxon>
        <taxon>Gammaproteobacteria</taxon>
        <taxon>Moraxellales</taxon>
        <taxon>Moraxellaceae</taxon>
        <taxon>Acinetobacter</taxon>
    </lineage>
</organism>
<dbReference type="Proteomes" id="UP001157887">
    <property type="component" value="Unassembled WGS sequence"/>
</dbReference>
<dbReference type="InterPro" id="IPR024083">
    <property type="entry name" value="Fumarase/histidase_N"/>
</dbReference>
<dbReference type="EMBL" id="JAOECG010000004">
    <property type="protein sequence ID" value="MDG9786352.1"/>
    <property type="molecule type" value="Genomic_DNA"/>
</dbReference>
<dbReference type="GO" id="GO:0016829">
    <property type="term" value="F:lyase activity"/>
    <property type="evidence" value="ECO:0007669"/>
    <property type="project" value="UniProtKB-ARBA"/>
</dbReference>
<dbReference type="SUPFAM" id="SSF48557">
    <property type="entry name" value="L-aspartase-like"/>
    <property type="match status" value="1"/>
</dbReference>
<dbReference type="InterPro" id="IPR008948">
    <property type="entry name" value="L-Aspartase-like"/>
</dbReference>